<accession>A0A433QWV4</accession>
<dbReference type="InterPro" id="IPR027408">
    <property type="entry name" value="PNPase/RNase_PH_dom_sf"/>
</dbReference>
<dbReference type="GO" id="GO:0006364">
    <property type="term" value="P:rRNA processing"/>
    <property type="evidence" value="ECO:0007669"/>
    <property type="project" value="UniProtKB-KW"/>
</dbReference>
<protein>
    <submittedName>
        <fullName evidence="8">Ribosomal protein S5 domain 2-type protein</fullName>
    </submittedName>
</protein>
<reference evidence="8 9" key="1">
    <citation type="journal article" date="2018" name="New Phytol.">
        <title>Phylogenomics of Endogonaceae and evolution of mycorrhizas within Mucoromycota.</title>
        <authorList>
            <person name="Chang Y."/>
            <person name="Desiro A."/>
            <person name="Na H."/>
            <person name="Sandor L."/>
            <person name="Lipzen A."/>
            <person name="Clum A."/>
            <person name="Barry K."/>
            <person name="Grigoriev I.V."/>
            <person name="Martin F.M."/>
            <person name="Stajich J.E."/>
            <person name="Smith M.E."/>
            <person name="Bonito G."/>
            <person name="Spatafora J.W."/>
        </authorList>
    </citation>
    <scope>NUCLEOTIDE SEQUENCE [LARGE SCALE GENOMIC DNA]</scope>
    <source>
        <strain evidence="8 9">AD002</strain>
    </source>
</reference>
<dbReference type="PANTHER" id="PTHR11953:SF1">
    <property type="entry name" value="EXOSOME COMPLEX COMPONENT RRP46"/>
    <property type="match status" value="1"/>
</dbReference>
<keyword evidence="5" id="KW-0539">Nucleus</keyword>
<evidence type="ECO:0000313" key="9">
    <source>
        <dbReference type="Proteomes" id="UP000274822"/>
    </source>
</evidence>
<proteinExistence type="inferred from homology"/>
<dbReference type="InterPro" id="IPR015847">
    <property type="entry name" value="ExoRNase_PH_dom2"/>
</dbReference>
<dbReference type="AlphaFoldDB" id="A0A433QWV4"/>
<keyword evidence="4" id="KW-0271">Exosome</keyword>
<dbReference type="InterPro" id="IPR036345">
    <property type="entry name" value="ExoRNase_PH_dom2_sf"/>
</dbReference>
<evidence type="ECO:0000256" key="5">
    <source>
        <dbReference type="ARBA" id="ARBA00023242"/>
    </source>
</evidence>
<organism evidence="8 9">
    <name type="scientific">Jimgerdemannia flammicorona</name>
    <dbReference type="NCBI Taxonomy" id="994334"/>
    <lineage>
        <taxon>Eukaryota</taxon>
        <taxon>Fungi</taxon>
        <taxon>Fungi incertae sedis</taxon>
        <taxon>Mucoromycota</taxon>
        <taxon>Mucoromycotina</taxon>
        <taxon>Endogonomycetes</taxon>
        <taxon>Endogonales</taxon>
        <taxon>Endogonaceae</taxon>
        <taxon>Jimgerdemannia</taxon>
    </lineage>
</organism>
<sequence>MTIRPDRRTEPTQLRPFSSSQNLLNRCDGSAQFQFDKTAVLVSITGPTEVKFRDEKLDRASLEVIVRPLTGLSSTKERVLENVMRSTFANVILTGLHPRTSIQIVAQVMKDDGCVSVGSAAINATTMALLDAGIPMNALVGSVTCMVGKEDGEILMDPTMEELSRARSIHTFAFDSASRTSVMMDENGGKGTSGGVVLYSESTGDFTEDEWWLYKA</sequence>
<dbReference type="InterPro" id="IPR050080">
    <property type="entry name" value="RNase_PH"/>
</dbReference>
<dbReference type="Pfam" id="PF03725">
    <property type="entry name" value="RNase_PH_C"/>
    <property type="match status" value="1"/>
</dbReference>
<dbReference type="EMBL" id="RBNJ01000640">
    <property type="protein sequence ID" value="RUS34238.1"/>
    <property type="molecule type" value="Genomic_DNA"/>
</dbReference>
<keyword evidence="9" id="KW-1185">Reference proteome</keyword>
<name>A0A433QWV4_9FUNG</name>
<comment type="similarity">
    <text evidence="2">Belongs to the RNase PH family.</text>
</comment>
<dbReference type="Pfam" id="PF01138">
    <property type="entry name" value="RNase_PH"/>
    <property type="match status" value="1"/>
</dbReference>
<evidence type="ECO:0000313" key="8">
    <source>
        <dbReference type="EMBL" id="RUS34238.1"/>
    </source>
</evidence>
<dbReference type="GO" id="GO:0005840">
    <property type="term" value="C:ribosome"/>
    <property type="evidence" value="ECO:0007669"/>
    <property type="project" value="UniProtKB-KW"/>
</dbReference>
<comment type="subcellular location">
    <subcellularLocation>
        <location evidence="1">Nucleus</location>
    </subcellularLocation>
</comment>
<keyword evidence="3" id="KW-0698">rRNA processing</keyword>
<comment type="caution">
    <text evidence="8">The sequence shown here is derived from an EMBL/GenBank/DDBJ whole genome shotgun (WGS) entry which is preliminary data.</text>
</comment>
<gene>
    <name evidence="8" type="ORF">BC938DRAFT_481685</name>
</gene>
<feature type="domain" description="Exoribonuclease phosphorolytic" evidence="7">
    <location>
        <begin position="143"/>
        <end position="190"/>
    </location>
</feature>
<dbReference type="GO" id="GO:0071028">
    <property type="term" value="P:nuclear mRNA surveillance"/>
    <property type="evidence" value="ECO:0007669"/>
    <property type="project" value="TreeGrafter"/>
</dbReference>
<dbReference type="GO" id="GO:0034475">
    <property type="term" value="P:U4 snRNA 3'-end processing"/>
    <property type="evidence" value="ECO:0007669"/>
    <property type="project" value="TreeGrafter"/>
</dbReference>
<dbReference type="GO" id="GO:0003723">
    <property type="term" value="F:RNA binding"/>
    <property type="evidence" value="ECO:0007669"/>
    <property type="project" value="TreeGrafter"/>
</dbReference>
<dbReference type="GO" id="GO:0000176">
    <property type="term" value="C:nuclear exosome (RNase complex)"/>
    <property type="evidence" value="ECO:0007669"/>
    <property type="project" value="TreeGrafter"/>
</dbReference>
<evidence type="ECO:0000256" key="4">
    <source>
        <dbReference type="ARBA" id="ARBA00022835"/>
    </source>
</evidence>
<evidence type="ECO:0000256" key="3">
    <source>
        <dbReference type="ARBA" id="ARBA00022552"/>
    </source>
</evidence>
<dbReference type="GO" id="GO:0016075">
    <property type="term" value="P:rRNA catabolic process"/>
    <property type="evidence" value="ECO:0007669"/>
    <property type="project" value="TreeGrafter"/>
</dbReference>
<dbReference type="SUPFAM" id="SSF55666">
    <property type="entry name" value="Ribonuclease PH domain 2-like"/>
    <property type="match status" value="1"/>
</dbReference>
<dbReference type="PANTHER" id="PTHR11953">
    <property type="entry name" value="EXOSOME COMPLEX COMPONENT"/>
    <property type="match status" value="1"/>
</dbReference>
<dbReference type="GO" id="GO:0000177">
    <property type="term" value="C:cytoplasmic exosome (RNase complex)"/>
    <property type="evidence" value="ECO:0007669"/>
    <property type="project" value="TreeGrafter"/>
</dbReference>
<dbReference type="CDD" id="cd11372">
    <property type="entry name" value="RNase_PH_RRP46"/>
    <property type="match status" value="1"/>
</dbReference>
<dbReference type="GO" id="GO:0071051">
    <property type="term" value="P:poly(A)-dependent snoRNA 3'-end processing"/>
    <property type="evidence" value="ECO:0007669"/>
    <property type="project" value="TreeGrafter"/>
</dbReference>
<dbReference type="GO" id="GO:0005730">
    <property type="term" value="C:nucleolus"/>
    <property type="evidence" value="ECO:0007669"/>
    <property type="project" value="TreeGrafter"/>
</dbReference>
<keyword evidence="8" id="KW-0689">Ribosomal protein</keyword>
<keyword evidence="8" id="KW-0687">Ribonucleoprotein</keyword>
<dbReference type="Gene3D" id="3.30.230.70">
    <property type="entry name" value="GHMP Kinase, N-terminal domain"/>
    <property type="match status" value="1"/>
</dbReference>
<feature type="domain" description="Exoribonuclease phosphorolytic" evidence="6">
    <location>
        <begin position="13"/>
        <end position="135"/>
    </location>
</feature>
<dbReference type="InterPro" id="IPR020568">
    <property type="entry name" value="Ribosomal_Su5_D2-typ_SF"/>
</dbReference>
<dbReference type="Proteomes" id="UP000274822">
    <property type="component" value="Unassembled WGS sequence"/>
</dbReference>
<evidence type="ECO:0000256" key="1">
    <source>
        <dbReference type="ARBA" id="ARBA00004123"/>
    </source>
</evidence>
<dbReference type="SUPFAM" id="SSF54211">
    <property type="entry name" value="Ribosomal protein S5 domain 2-like"/>
    <property type="match status" value="1"/>
</dbReference>
<evidence type="ECO:0000256" key="2">
    <source>
        <dbReference type="ARBA" id="ARBA00006678"/>
    </source>
</evidence>
<evidence type="ECO:0000259" key="7">
    <source>
        <dbReference type="Pfam" id="PF03725"/>
    </source>
</evidence>
<evidence type="ECO:0000259" key="6">
    <source>
        <dbReference type="Pfam" id="PF01138"/>
    </source>
</evidence>
<dbReference type="InterPro" id="IPR001247">
    <property type="entry name" value="ExoRNase_PH_dom1"/>
</dbReference>